<keyword evidence="2" id="KW-1185">Reference proteome</keyword>
<evidence type="ECO:0000313" key="2">
    <source>
        <dbReference type="Proteomes" id="UP001187315"/>
    </source>
</evidence>
<organism evidence="1 2">
    <name type="scientific">Tachysurus vachellii</name>
    <name type="common">Darkbarbel catfish</name>
    <name type="synonym">Pelteobagrus vachellii</name>
    <dbReference type="NCBI Taxonomy" id="175792"/>
    <lineage>
        <taxon>Eukaryota</taxon>
        <taxon>Metazoa</taxon>
        <taxon>Chordata</taxon>
        <taxon>Craniata</taxon>
        <taxon>Vertebrata</taxon>
        <taxon>Euteleostomi</taxon>
        <taxon>Actinopterygii</taxon>
        <taxon>Neopterygii</taxon>
        <taxon>Teleostei</taxon>
        <taxon>Ostariophysi</taxon>
        <taxon>Siluriformes</taxon>
        <taxon>Bagridae</taxon>
        <taxon>Tachysurus</taxon>
    </lineage>
</organism>
<protein>
    <submittedName>
        <fullName evidence="1">Uncharacterized protein</fullName>
    </submittedName>
</protein>
<reference evidence="1" key="1">
    <citation type="submission" date="2023-08" db="EMBL/GenBank/DDBJ databases">
        <title>Pelteobagrus vachellii genome.</title>
        <authorList>
            <person name="Liu H."/>
        </authorList>
    </citation>
    <scope>NUCLEOTIDE SEQUENCE</scope>
    <source>
        <strain evidence="1">PRFRI_2022a</strain>
        <tissue evidence="1">Muscle</tissue>
    </source>
</reference>
<dbReference type="AlphaFoldDB" id="A0AA88M9A3"/>
<evidence type="ECO:0000313" key="1">
    <source>
        <dbReference type="EMBL" id="KAK2831803.1"/>
    </source>
</evidence>
<sequence length="73" mass="8022">MSTCCVRLYRSATPSGREIHKAALRVFSCVSRCIETQSGATAERQCEENGFEKSGVKSDTNGTCYTSVTHDLR</sequence>
<comment type="caution">
    <text evidence="1">The sequence shown here is derived from an EMBL/GenBank/DDBJ whole genome shotgun (WGS) entry which is preliminary data.</text>
</comment>
<proteinExistence type="predicted"/>
<accession>A0AA88M9A3</accession>
<dbReference type="Proteomes" id="UP001187315">
    <property type="component" value="Unassembled WGS sequence"/>
</dbReference>
<gene>
    <name evidence="1" type="ORF">Q7C36_016889</name>
</gene>
<name>A0AA88M9A3_TACVA</name>
<dbReference type="EMBL" id="JAVHJS010000017">
    <property type="protein sequence ID" value="KAK2831803.1"/>
    <property type="molecule type" value="Genomic_DNA"/>
</dbReference>